<dbReference type="InterPro" id="IPR036291">
    <property type="entry name" value="NAD(P)-bd_dom_sf"/>
</dbReference>
<feature type="binding site" description="in other chain" evidence="14">
    <location>
        <position position="191"/>
    </location>
    <ligand>
        <name>substrate</name>
        <note>ligand shared between dimeric partners</note>
    </ligand>
</feature>
<evidence type="ECO:0000256" key="2">
    <source>
        <dbReference type="ARBA" id="ARBA00004874"/>
    </source>
</evidence>
<accession>A0AAE3ILC4</accession>
<comment type="similarity">
    <text evidence="3 12 15">Belongs to the 6-phosphogluconate dehydrogenase family.</text>
</comment>
<feature type="domain" description="6-phosphogluconate dehydrogenase C-terminal" evidence="16">
    <location>
        <begin position="179"/>
        <end position="469"/>
    </location>
</feature>
<comment type="caution">
    <text evidence="17">The sequence shown here is derived from an EMBL/GenBank/DDBJ whole genome shotgun (WGS) entry which is preliminary data.</text>
</comment>
<evidence type="ECO:0000313" key="17">
    <source>
        <dbReference type="EMBL" id="MCU7694270.1"/>
    </source>
</evidence>
<comment type="pathway">
    <text evidence="2 12 15">Carbohydrate degradation; pentose phosphate pathway; D-ribulose 5-phosphate from D-glucose 6-phosphate (oxidative stage): step 3/3.</text>
</comment>
<dbReference type="NCBIfam" id="NF006765">
    <property type="entry name" value="PRK09287.1"/>
    <property type="match status" value="1"/>
</dbReference>
<dbReference type="GO" id="GO:0006098">
    <property type="term" value="P:pentose-phosphate shunt"/>
    <property type="evidence" value="ECO:0007669"/>
    <property type="project" value="UniProtKB-KW"/>
</dbReference>
<evidence type="ECO:0000259" key="16">
    <source>
        <dbReference type="SMART" id="SM01350"/>
    </source>
</evidence>
<feature type="binding site" description="in other chain" evidence="14">
    <location>
        <position position="103"/>
    </location>
    <ligand>
        <name>substrate</name>
        <note>ligand shared between dimeric partners</note>
    </ligand>
</feature>
<dbReference type="GO" id="GO:0050661">
    <property type="term" value="F:NADP binding"/>
    <property type="evidence" value="ECO:0007669"/>
    <property type="project" value="InterPro"/>
</dbReference>
<dbReference type="InterPro" id="IPR008927">
    <property type="entry name" value="6-PGluconate_DH-like_C_sf"/>
</dbReference>
<dbReference type="InterPro" id="IPR006114">
    <property type="entry name" value="6PGDH_C"/>
</dbReference>
<dbReference type="GO" id="GO:0019521">
    <property type="term" value="P:D-gluconate metabolic process"/>
    <property type="evidence" value="ECO:0007669"/>
    <property type="project" value="UniProtKB-KW"/>
</dbReference>
<comment type="function">
    <text evidence="1 12">Catalyzes the oxidative decarboxylation of 6-phosphogluconate to ribulose 5-phosphate and CO(2), with concomitant reduction of NADP to NADPH.</text>
</comment>
<evidence type="ECO:0000256" key="12">
    <source>
        <dbReference type="PIRNR" id="PIRNR000109"/>
    </source>
</evidence>
<gene>
    <name evidence="17" type="primary">gndA</name>
    <name evidence="17" type="ORF">OD355_07060</name>
</gene>
<feature type="active site" description="Proton donor" evidence="13">
    <location>
        <position position="190"/>
    </location>
</feature>
<evidence type="ECO:0000256" key="10">
    <source>
        <dbReference type="ARBA" id="ARBA00023126"/>
    </source>
</evidence>
<keyword evidence="8 12" id="KW-0560">Oxidoreductase</keyword>
<reference evidence="17" key="1">
    <citation type="submission" date="2022-10" db="EMBL/GenBank/DDBJ databases">
        <authorList>
            <person name="Kim H.S."/>
            <person name="Kim J.-S."/>
            <person name="Suh M.K."/>
            <person name="Eom M.K."/>
            <person name="Lee J.-S."/>
        </authorList>
    </citation>
    <scope>NUCLEOTIDE SEQUENCE</scope>
    <source>
        <strain evidence="17">LIP-5</strain>
    </source>
</reference>
<dbReference type="PIRSF" id="PIRSF000109">
    <property type="entry name" value="6PGD"/>
    <property type="match status" value="1"/>
</dbReference>
<evidence type="ECO:0000256" key="14">
    <source>
        <dbReference type="PIRSR" id="PIRSR000109-2"/>
    </source>
</evidence>
<dbReference type="InterPro" id="IPR006183">
    <property type="entry name" value="Pgluconate_DH"/>
</dbReference>
<dbReference type="FunFam" id="1.20.5.320:FF:000001">
    <property type="entry name" value="6-phosphogluconate dehydrogenase, decarboxylating"/>
    <property type="match status" value="1"/>
</dbReference>
<dbReference type="EC" id="1.1.1.44" evidence="5 12"/>
<dbReference type="Proteomes" id="UP001209317">
    <property type="component" value="Unassembled WGS sequence"/>
</dbReference>
<feature type="binding site" evidence="14">
    <location>
        <position position="453"/>
    </location>
    <ligand>
        <name>substrate</name>
        <note>ligand shared between dimeric partners</note>
    </ligand>
</feature>
<evidence type="ECO:0000256" key="11">
    <source>
        <dbReference type="ARBA" id="ARBA00048640"/>
    </source>
</evidence>
<dbReference type="AlphaFoldDB" id="A0AAE3ILC4"/>
<evidence type="ECO:0000256" key="6">
    <source>
        <dbReference type="ARBA" id="ARBA00018193"/>
    </source>
</evidence>
<evidence type="ECO:0000256" key="15">
    <source>
        <dbReference type="RuleBase" id="RU000485"/>
    </source>
</evidence>
<keyword evidence="7 12" id="KW-0521">NADP</keyword>
<dbReference type="Pfam" id="PF00393">
    <property type="entry name" value="6PGD"/>
    <property type="match status" value="1"/>
</dbReference>
<dbReference type="NCBIfam" id="TIGR00873">
    <property type="entry name" value="gnd"/>
    <property type="match status" value="1"/>
</dbReference>
<dbReference type="PANTHER" id="PTHR11811">
    <property type="entry name" value="6-PHOSPHOGLUCONATE DEHYDROGENASE"/>
    <property type="match status" value="1"/>
</dbReference>
<dbReference type="SMART" id="SM01350">
    <property type="entry name" value="6PGD"/>
    <property type="match status" value="1"/>
</dbReference>
<dbReference type="InterPro" id="IPR006115">
    <property type="entry name" value="6PGDH_NADP-bd"/>
</dbReference>
<evidence type="ECO:0000313" key="18">
    <source>
        <dbReference type="Proteomes" id="UP001209317"/>
    </source>
</evidence>
<feature type="binding site" description="in other chain" evidence="14">
    <location>
        <position position="261"/>
    </location>
    <ligand>
        <name>substrate</name>
        <note>ligand shared between dimeric partners</note>
    </ligand>
</feature>
<organism evidence="17 18">
    <name type="scientific">Haoranjiania flava</name>
    <dbReference type="NCBI Taxonomy" id="1856322"/>
    <lineage>
        <taxon>Bacteria</taxon>
        <taxon>Pseudomonadati</taxon>
        <taxon>Bacteroidota</taxon>
        <taxon>Chitinophagia</taxon>
        <taxon>Chitinophagales</taxon>
        <taxon>Chitinophagaceae</taxon>
        <taxon>Haoranjiania</taxon>
    </lineage>
</organism>
<feature type="binding site" description="in other chain" evidence="14">
    <location>
        <begin position="129"/>
        <end position="131"/>
    </location>
    <ligand>
        <name>substrate</name>
        <note>ligand shared between dimeric partners</note>
    </ligand>
</feature>
<dbReference type="Gene3D" id="1.20.5.320">
    <property type="entry name" value="6-Phosphogluconate Dehydrogenase, domain 3"/>
    <property type="match status" value="1"/>
</dbReference>
<dbReference type="InterPro" id="IPR013328">
    <property type="entry name" value="6PGD_dom2"/>
</dbReference>
<evidence type="ECO:0000256" key="5">
    <source>
        <dbReference type="ARBA" id="ARBA00013011"/>
    </source>
</evidence>
<dbReference type="GO" id="GO:0004616">
    <property type="term" value="F:phosphogluconate dehydrogenase (decarboxylating) activity"/>
    <property type="evidence" value="ECO:0007669"/>
    <property type="project" value="UniProtKB-EC"/>
</dbReference>
<comment type="subunit">
    <text evidence="4 12">Homodimer.</text>
</comment>
<feature type="binding site" evidence="14">
    <location>
        <position position="447"/>
    </location>
    <ligand>
        <name>substrate</name>
        <note>ligand shared between dimeric partners</note>
    </ligand>
</feature>
<dbReference type="PRINTS" id="PR00076">
    <property type="entry name" value="6PGDHDRGNASE"/>
</dbReference>
<evidence type="ECO:0000256" key="13">
    <source>
        <dbReference type="PIRSR" id="PIRSR000109-1"/>
    </source>
</evidence>
<protein>
    <recommendedName>
        <fullName evidence="6 12">6-phosphogluconate dehydrogenase, decarboxylating</fullName>
        <ecNumber evidence="5 12">1.1.1.44</ecNumber>
    </recommendedName>
</protein>
<feature type="binding site" description="in other chain" evidence="14">
    <location>
        <begin position="186"/>
        <end position="187"/>
    </location>
    <ligand>
        <name>substrate</name>
        <note>ligand shared between dimeric partners</note>
    </ligand>
</feature>
<sequence length="473" mass="52842">MRDYDFGMIGLGVMGQNLLFNMADKGFSVIGYDKLEEKALALESGATANTLVKGVTELQEMIDGLSLPRRIMMLVPAGKIVDDVIAELLPLLAPGDIVIDAGNSFYKDTVRRVQYLKEHDIHFMGMGISGGEKGARYGASLMPGGDRTAYNHVHNLLQAVAAEVNGEACTAYMGNGAAGHYVKMVHNGIEYAMMQIISEVYDILKNGLQLHNRQIHEVFKKWNEGRLQSYLVQITADIFLKKDEFTSADLVDMILDKAGSKGTGKWTSQEAMDIYISIPTIDTAVSMRMLSWQKEERVLASKLYAFPATVIDTNDQDVFIDKLEDALYVAFIICYAQGLTMLQKASAEYSMDIPLKDVVKIWRGGCIIRSLLLEDFYQAFVKDNDMTNILLDKNIANLISPRMEAFREVVAKAVMASIASGGLQNTLAYIENYASEKMPTNLIQAQRDYFGAHQYERIDREGMFHTDWDSLNF</sequence>
<dbReference type="Gene3D" id="1.10.1040.10">
    <property type="entry name" value="N-(1-d-carboxylethyl)-l-norvaline Dehydrogenase, domain 2"/>
    <property type="match status" value="1"/>
</dbReference>
<evidence type="ECO:0000256" key="7">
    <source>
        <dbReference type="ARBA" id="ARBA00022857"/>
    </source>
</evidence>
<evidence type="ECO:0000256" key="1">
    <source>
        <dbReference type="ARBA" id="ARBA00002526"/>
    </source>
</evidence>
<keyword evidence="9 15" id="KW-0311">Gluconate utilization</keyword>
<dbReference type="InterPro" id="IPR006113">
    <property type="entry name" value="6PGDH_Gnd/GntZ"/>
</dbReference>
<evidence type="ECO:0000256" key="9">
    <source>
        <dbReference type="ARBA" id="ARBA00023064"/>
    </source>
</evidence>
<dbReference type="RefSeq" id="WP_263037756.1">
    <property type="nucleotide sequence ID" value="NZ_JAOTPL010000008.1"/>
</dbReference>
<dbReference type="Gene3D" id="3.40.50.720">
    <property type="entry name" value="NAD(P)-binding Rossmann-like Domain"/>
    <property type="match status" value="1"/>
</dbReference>
<proteinExistence type="inferred from homology"/>
<dbReference type="SUPFAM" id="SSF51735">
    <property type="entry name" value="NAD(P)-binding Rossmann-fold domains"/>
    <property type="match status" value="1"/>
</dbReference>
<evidence type="ECO:0000256" key="4">
    <source>
        <dbReference type="ARBA" id="ARBA00011738"/>
    </source>
</evidence>
<evidence type="ECO:0000256" key="3">
    <source>
        <dbReference type="ARBA" id="ARBA00008419"/>
    </source>
</evidence>
<dbReference type="InterPro" id="IPR006184">
    <property type="entry name" value="6PGdom_BS"/>
</dbReference>
<feature type="binding site" description="in other chain" evidence="14">
    <location>
        <position position="288"/>
    </location>
    <ligand>
        <name>substrate</name>
        <note>ligand shared between dimeric partners</note>
    </ligand>
</feature>
<feature type="active site" description="Proton acceptor" evidence="13">
    <location>
        <position position="183"/>
    </location>
</feature>
<dbReference type="SUPFAM" id="SSF48179">
    <property type="entry name" value="6-phosphogluconate dehydrogenase C-terminal domain-like"/>
    <property type="match status" value="1"/>
</dbReference>
<dbReference type="Pfam" id="PF03446">
    <property type="entry name" value="NAD_binding_2"/>
    <property type="match status" value="1"/>
</dbReference>
<name>A0AAE3ILC4_9BACT</name>
<keyword evidence="10 12" id="KW-0570">Pentose shunt</keyword>
<comment type="catalytic activity">
    <reaction evidence="11 12 15">
        <text>6-phospho-D-gluconate + NADP(+) = D-ribulose 5-phosphate + CO2 + NADPH</text>
        <dbReference type="Rhea" id="RHEA:10116"/>
        <dbReference type="ChEBI" id="CHEBI:16526"/>
        <dbReference type="ChEBI" id="CHEBI:57783"/>
        <dbReference type="ChEBI" id="CHEBI:58121"/>
        <dbReference type="ChEBI" id="CHEBI:58349"/>
        <dbReference type="ChEBI" id="CHEBI:58759"/>
        <dbReference type="EC" id="1.1.1.44"/>
    </reaction>
</comment>
<dbReference type="EMBL" id="JAOTPL010000008">
    <property type="protein sequence ID" value="MCU7694270.1"/>
    <property type="molecule type" value="Genomic_DNA"/>
</dbReference>
<dbReference type="FunFam" id="1.10.1040.10:FF:000032">
    <property type="entry name" value="6-phosphogluconate dehydrogenase, decarboxylating"/>
    <property type="match status" value="1"/>
</dbReference>
<dbReference type="PROSITE" id="PS00461">
    <property type="entry name" value="6PGD"/>
    <property type="match status" value="1"/>
</dbReference>
<evidence type="ECO:0000256" key="8">
    <source>
        <dbReference type="ARBA" id="ARBA00023002"/>
    </source>
</evidence>
<keyword evidence="18" id="KW-1185">Reference proteome</keyword>